<protein>
    <recommendedName>
        <fullName evidence="6">Trehalose 6-phosphate phosphatase</fullName>
        <ecNumber evidence="6">3.1.3.12</ecNumber>
    </recommendedName>
</protein>
<dbReference type="EC" id="3.1.3.12" evidence="6"/>
<evidence type="ECO:0000256" key="1">
    <source>
        <dbReference type="ARBA" id="ARBA00000500"/>
    </source>
</evidence>
<dbReference type="GO" id="GO:0004805">
    <property type="term" value="F:trehalose-phosphatase activity"/>
    <property type="evidence" value="ECO:0007669"/>
    <property type="project" value="UniProtKB-EC"/>
</dbReference>
<dbReference type="InterPro" id="IPR006379">
    <property type="entry name" value="HAD-SF_hydro_IIB"/>
</dbReference>
<dbReference type="Proteomes" id="UP000825935">
    <property type="component" value="Chromosome 28"/>
</dbReference>
<dbReference type="OrthoDB" id="411251at2759"/>
<dbReference type="PANTHER" id="PTHR43768">
    <property type="entry name" value="TREHALOSE 6-PHOSPHATE PHOSPHATASE"/>
    <property type="match status" value="1"/>
</dbReference>
<reference evidence="7" key="1">
    <citation type="submission" date="2021-08" db="EMBL/GenBank/DDBJ databases">
        <title>WGS assembly of Ceratopteris richardii.</title>
        <authorList>
            <person name="Marchant D.B."/>
            <person name="Chen G."/>
            <person name="Jenkins J."/>
            <person name="Shu S."/>
            <person name="Leebens-Mack J."/>
            <person name="Grimwood J."/>
            <person name="Schmutz J."/>
            <person name="Soltis P."/>
            <person name="Soltis D."/>
            <person name="Chen Z.-H."/>
        </authorList>
    </citation>
    <scope>NUCLEOTIDE SEQUENCE</scope>
    <source>
        <strain evidence="7">Whitten #5841</strain>
        <tissue evidence="7">Leaf</tissue>
    </source>
</reference>
<dbReference type="NCBIfam" id="TIGR01484">
    <property type="entry name" value="HAD-SF-IIB"/>
    <property type="match status" value="1"/>
</dbReference>
<keyword evidence="8" id="KW-1185">Reference proteome</keyword>
<sequence>MAFRTKFKHSGGVKDPSTFSHSGFHVGTVSSPSSNGLFNYSVNTVSQSSPPSVLAGTGYSSLKRRVPLCKVDHGSVTDWLAAMKDSSPPRTRSSRVDADDMEYNNWMESYPSALKNFEKVLEAAHGKRIFVFLDYDGTLSPIVENPESAFMSEEMRAAVKEIASLFPTAIITGRSREKVRTFTLTVYEFVQLPELYYAGSHGMDIMGPAEGCGGHKIQGTRVLNDEGNEIVMFQPASEYTAVMDEIFKLLEEKASKVNGAKVEHNKFCVSVHFRRVNEEDWLHLAEHVQQVLRSYPNLCLTQGRKVLEVRPLILWNKGKALDYLLKAFGFGNRSDVFPIYIGDDLTDEDAFKSVARRKHGLAILVSNVVKDTNATCSLRDPSEVLEFLRSLVKWKRRCLSRHLFVGSQNILHKRAGVGLNQPLT</sequence>
<evidence type="ECO:0000256" key="2">
    <source>
        <dbReference type="ARBA" id="ARBA00001968"/>
    </source>
</evidence>
<dbReference type="OMA" id="DAEHDEW"/>
<dbReference type="GO" id="GO:0005992">
    <property type="term" value="P:trehalose biosynthetic process"/>
    <property type="evidence" value="ECO:0007669"/>
    <property type="project" value="InterPro"/>
</dbReference>
<dbReference type="EMBL" id="CM035433">
    <property type="protein sequence ID" value="KAH7293497.1"/>
    <property type="molecule type" value="Genomic_DNA"/>
</dbReference>
<dbReference type="NCBIfam" id="TIGR00685">
    <property type="entry name" value="T6PP"/>
    <property type="match status" value="1"/>
</dbReference>
<dbReference type="InterPro" id="IPR036412">
    <property type="entry name" value="HAD-like_sf"/>
</dbReference>
<dbReference type="InterPro" id="IPR044651">
    <property type="entry name" value="OTSB-like"/>
</dbReference>
<name>A0A8T2RCC6_CERRI</name>
<evidence type="ECO:0000313" key="7">
    <source>
        <dbReference type="EMBL" id="KAH7293497.1"/>
    </source>
</evidence>
<dbReference type="Pfam" id="PF02358">
    <property type="entry name" value="Trehalose_PPase"/>
    <property type="match status" value="1"/>
</dbReference>
<organism evidence="7 8">
    <name type="scientific">Ceratopteris richardii</name>
    <name type="common">Triangle waterfern</name>
    <dbReference type="NCBI Taxonomy" id="49495"/>
    <lineage>
        <taxon>Eukaryota</taxon>
        <taxon>Viridiplantae</taxon>
        <taxon>Streptophyta</taxon>
        <taxon>Embryophyta</taxon>
        <taxon>Tracheophyta</taxon>
        <taxon>Polypodiopsida</taxon>
        <taxon>Polypodiidae</taxon>
        <taxon>Polypodiales</taxon>
        <taxon>Pteridineae</taxon>
        <taxon>Pteridaceae</taxon>
        <taxon>Parkerioideae</taxon>
        <taxon>Ceratopteris</taxon>
    </lineage>
</organism>
<gene>
    <name evidence="7" type="ORF">KP509_28G028300</name>
</gene>
<keyword evidence="5 6" id="KW-0378">Hydrolase</keyword>
<dbReference type="InterPro" id="IPR003337">
    <property type="entry name" value="Trehalose_PPase"/>
</dbReference>
<dbReference type="AlphaFoldDB" id="A0A8T2RCC6"/>
<evidence type="ECO:0000256" key="3">
    <source>
        <dbReference type="ARBA" id="ARBA00005199"/>
    </source>
</evidence>
<dbReference type="InterPro" id="IPR023214">
    <property type="entry name" value="HAD_sf"/>
</dbReference>
<comment type="function">
    <text evidence="6">Removes the phosphate from trehalose 6-phosphate to produce free trehalose.</text>
</comment>
<accession>A0A8T2RCC6</accession>
<dbReference type="CDD" id="cd01627">
    <property type="entry name" value="HAD_TPP"/>
    <property type="match status" value="1"/>
</dbReference>
<dbReference type="FunFam" id="3.40.50.1000:FF:000073">
    <property type="entry name" value="Trehalose 6-phosphate phosphatase"/>
    <property type="match status" value="1"/>
</dbReference>
<comment type="catalytic activity">
    <reaction evidence="1 6">
        <text>alpha,alpha-trehalose 6-phosphate + H2O = alpha,alpha-trehalose + phosphate</text>
        <dbReference type="Rhea" id="RHEA:23420"/>
        <dbReference type="ChEBI" id="CHEBI:15377"/>
        <dbReference type="ChEBI" id="CHEBI:16551"/>
        <dbReference type="ChEBI" id="CHEBI:43474"/>
        <dbReference type="ChEBI" id="CHEBI:58429"/>
        <dbReference type="EC" id="3.1.3.12"/>
    </reaction>
</comment>
<evidence type="ECO:0000313" key="8">
    <source>
        <dbReference type="Proteomes" id="UP000825935"/>
    </source>
</evidence>
<comment type="caution">
    <text evidence="7">The sequence shown here is derived from an EMBL/GenBank/DDBJ whole genome shotgun (WGS) entry which is preliminary data.</text>
</comment>
<dbReference type="SUPFAM" id="SSF56784">
    <property type="entry name" value="HAD-like"/>
    <property type="match status" value="1"/>
</dbReference>
<evidence type="ECO:0000256" key="6">
    <source>
        <dbReference type="RuleBase" id="RU361117"/>
    </source>
</evidence>
<evidence type="ECO:0000256" key="5">
    <source>
        <dbReference type="ARBA" id="ARBA00022801"/>
    </source>
</evidence>
<dbReference type="PANTHER" id="PTHR43768:SF3">
    <property type="entry name" value="TREHALOSE 6-PHOSPHATE PHOSPHATASE"/>
    <property type="match status" value="1"/>
</dbReference>
<comment type="cofactor">
    <cofactor evidence="2 6">
        <name>a divalent metal cation</name>
        <dbReference type="ChEBI" id="CHEBI:60240"/>
    </cofactor>
</comment>
<comment type="similarity">
    <text evidence="4 6">Belongs to the trehalose phosphatase family.</text>
</comment>
<evidence type="ECO:0000256" key="4">
    <source>
        <dbReference type="ARBA" id="ARBA00008770"/>
    </source>
</evidence>
<proteinExistence type="inferred from homology"/>
<comment type="pathway">
    <text evidence="3 6">Glycan biosynthesis; trehalose biosynthesis.</text>
</comment>
<dbReference type="Gene3D" id="3.40.50.1000">
    <property type="entry name" value="HAD superfamily/HAD-like"/>
    <property type="match status" value="2"/>
</dbReference>